<dbReference type="InterPro" id="IPR036049">
    <property type="entry name" value="Ribosomal_uL29_sf"/>
</dbReference>
<dbReference type="GO" id="GO:0000463">
    <property type="term" value="P:maturation of LSU-rRNA from tricistronic rRNA transcript (SSU-rRNA, 5.8S rRNA, LSU-rRNA)"/>
    <property type="evidence" value="ECO:0007669"/>
    <property type="project" value="InterPro"/>
</dbReference>
<dbReference type="CDD" id="cd00427">
    <property type="entry name" value="Ribosomal_L29_HIP"/>
    <property type="match status" value="1"/>
</dbReference>
<sequence>MRARSARCCDRVSRWRARWEDFKAEGGWSESWRRVREERSVSRYKIVSHGVKSLGRDFRVMLQVDWWCKKGHRKETGMWDWAAFQGRSCNTQQPVAHVKYACLASGSLPYGEAPRVHPDHQPCAERSESPMPRRTHPPFSCQPRTLCTGFLSTTCALTTRQSSGKVKSNALWGKSKDELRKQLDELKTELGQIRTQKVSGGASSKLTKIVLTVNPYSHDLRKSIARTLTIINQTQRQQLRLFYKNKKYAPLDLRPKQTRAIRRRLSKHEATLVTEKQKKKQTHFPQRNFAVRARRG</sequence>
<name>A0A5N6L3N4_9ROSI</name>
<evidence type="ECO:0000313" key="7">
    <source>
        <dbReference type="Proteomes" id="UP000327013"/>
    </source>
</evidence>
<evidence type="ECO:0000256" key="2">
    <source>
        <dbReference type="ARBA" id="ARBA00022980"/>
    </source>
</evidence>
<accession>A0A5N6L3N4</accession>
<dbReference type="GO" id="GO:0006412">
    <property type="term" value="P:translation"/>
    <property type="evidence" value="ECO:0007669"/>
    <property type="project" value="InterPro"/>
</dbReference>
<organism evidence="6 7">
    <name type="scientific">Carpinus fangiana</name>
    <dbReference type="NCBI Taxonomy" id="176857"/>
    <lineage>
        <taxon>Eukaryota</taxon>
        <taxon>Viridiplantae</taxon>
        <taxon>Streptophyta</taxon>
        <taxon>Embryophyta</taxon>
        <taxon>Tracheophyta</taxon>
        <taxon>Spermatophyta</taxon>
        <taxon>Magnoliopsida</taxon>
        <taxon>eudicotyledons</taxon>
        <taxon>Gunneridae</taxon>
        <taxon>Pentapetalae</taxon>
        <taxon>rosids</taxon>
        <taxon>fabids</taxon>
        <taxon>Fagales</taxon>
        <taxon>Betulaceae</taxon>
        <taxon>Carpinus</taxon>
    </lineage>
</organism>
<dbReference type="Gene3D" id="6.10.250.3450">
    <property type="match status" value="1"/>
</dbReference>
<dbReference type="NCBIfam" id="TIGR00012">
    <property type="entry name" value="L29"/>
    <property type="match status" value="1"/>
</dbReference>
<feature type="compositionally biased region" description="Basic and acidic residues" evidence="5">
    <location>
        <begin position="116"/>
        <end position="128"/>
    </location>
</feature>
<dbReference type="InterPro" id="IPR001854">
    <property type="entry name" value="Ribosomal_uL29"/>
</dbReference>
<dbReference type="Proteomes" id="UP000327013">
    <property type="component" value="Unassembled WGS sequence"/>
</dbReference>
<keyword evidence="7" id="KW-1185">Reference proteome</keyword>
<dbReference type="FunFam" id="1.10.287.310:FF:000002">
    <property type="entry name" value="60S ribosomal protein L35"/>
    <property type="match status" value="1"/>
</dbReference>
<gene>
    <name evidence="6" type="ORF">FH972_025456</name>
</gene>
<feature type="region of interest" description="Disordered" evidence="5">
    <location>
        <begin position="116"/>
        <end position="136"/>
    </location>
</feature>
<dbReference type="OrthoDB" id="528635at2759"/>
<evidence type="ECO:0000256" key="3">
    <source>
        <dbReference type="ARBA" id="ARBA00023274"/>
    </source>
</evidence>
<feature type="coiled-coil region" evidence="4">
    <location>
        <begin position="169"/>
        <end position="196"/>
    </location>
</feature>
<dbReference type="HAMAP" id="MF_00374">
    <property type="entry name" value="Ribosomal_uL29"/>
    <property type="match status" value="1"/>
</dbReference>
<evidence type="ECO:0000256" key="1">
    <source>
        <dbReference type="ARBA" id="ARBA00009254"/>
    </source>
</evidence>
<evidence type="ECO:0000313" key="6">
    <source>
        <dbReference type="EMBL" id="KAB8527805.1"/>
    </source>
</evidence>
<dbReference type="PANTHER" id="PTHR45722">
    <property type="entry name" value="60S RIBOSOMAL PROTEIN L35"/>
    <property type="match status" value="1"/>
</dbReference>
<dbReference type="EMBL" id="VIBQ01000056">
    <property type="protein sequence ID" value="KAB8527805.1"/>
    <property type="molecule type" value="Genomic_DNA"/>
</dbReference>
<proteinExistence type="inferred from homology"/>
<evidence type="ECO:0008006" key="8">
    <source>
        <dbReference type="Google" id="ProtNLM"/>
    </source>
</evidence>
<dbReference type="GO" id="GO:0003729">
    <property type="term" value="F:mRNA binding"/>
    <property type="evidence" value="ECO:0007669"/>
    <property type="project" value="TreeGrafter"/>
</dbReference>
<protein>
    <recommendedName>
        <fullName evidence="8">60S ribosomal protein L35</fullName>
    </recommendedName>
</protein>
<keyword evidence="3" id="KW-0687">Ribonucleoprotein</keyword>
<dbReference type="SUPFAM" id="SSF46561">
    <property type="entry name" value="Ribosomal protein L29 (L29p)"/>
    <property type="match status" value="1"/>
</dbReference>
<reference evidence="6 7" key="1">
    <citation type="submission" date="2019-06" db="EMBL/GenBank/DDBJ databases">
        <title>A chromosomal-level reference genome of Carpinus fangiana (Coryloideae, Betulaceae).</title>
        <authorList>
            <person name="Yang X."/>
            <person name="Wang Z."/>
            <person name="Zhang L."/>
            <person name="Hao G."/>
            <person name="Liu J."/>
            <person name="Yang Y."/>
        </authorList>
    </citation>
    <scope>NUCLEOTIDE SEQUENCE [LARGE SCALE GENOMIC DNA]</scope>
    <source>
        <strain evidence="6">Cfa_2016G</strain>
        <tissue evidence="6">Leaf</tissue>
    </source>
</reference>
<dbReference type="FunFam" id="6.10.250.3450:FF:000001">
    <property type="entry name" value="60S ribosomal protein L35"/>
    <property type="match status" value="1"/>
</dbReference>
<evidence type="ECO:0000256" key="4">
    <source>
        <dbReference type="SAM" id="Coils"/>
    </source>
</evidence>
<dbReference type="Pfam" id="PF00831">
    <property type="entry name" value="Ribosomal_L29"/>
    <property type="match status" value="1"/>
</dbReference>
<dbReference type="PANTHER" id="PTHR45722:SF2">
    <property type="entry name" value="LARGE RIBOSOMAL SUBUNIT PROTEIN UL29-RELATED"/>
    <property type="match status" value="1"/>
</dbReference>
<evidence type="ECO:0000256" key="5">
    <source>
        <dbReference type="SAM" id="MobiDB-lite"/>
    </source>
</evidence>
<dbReference type="InterPro" id="IPR045059">
    <property type="entry name" value="Ribosomal_uL29_euk"/>
</dbReference>
<dbReference type="AlphaFoldDB" id="A0A5N6L3N4"/>
<comment type="caution">
    <text evidence="6">The sequence shown here is derived from an EMBL/GenBank/DDBJ whole genome shotgun (WGS) entry which is preliminary data.</text>
</comment>
<dbReference type="Gene3D" id="1.10.287.310">
    <property type="match status" value="1"/>
</dbReference>
<keyword evidence="2" id="KW-0689">Ribosomal protein</keyword>
<dbReference type="GO" id="GO:0022625">
    <property type="term" value="C:cytosolic large ribosomal subunit"/>
    <property type="evidence" value="ECO:0007669"/>
    <property type="project" value="InterPro"/>
</dbReference>
<dbReference type="GO" id="GO:0003735">
    <property type="term" value="F:structural constituent of ribosome"/>
    <property type="evidence" value="ECO:0007669"/>
    <property type="project" value="InterPro"/>
</dbReference>
<comment type="similarity">
    <text evidence="1">Belongs to the universal ribosomal protein uL29 family.</text>
</comment>
<keyword evidence="4" id="KW-0175">Coiled coil</keyword>